<evidence type="ECO:0000259" key="1">
    <source>
        <dbReference type="Pfam" id="PF13456"/>
    </source>
</evidence>
<dbReference type="PROSITE" id="PS51257">
    <property type="entry name" value="PROKAR_LIPOPROTEIN"/>
    <property type="match status" value="1"/>
</dbReference>
<keyword evidence="3" id="KW-1185">Reference proteome</keyword>
<dbReference type="Gene3D" id="3.30.420.10">
    <property type="entry name" value="Ribonuclease H-like superfamily/Ribonuclease H"/>
    <property type="match status" value="1"/>
</dbReference>
<evidence type="ECO:0000313" key="2">
    <source>
        <dbReference type="EMBL" id="KAF3456653.1"/>
    </source>
</evidence>
<feature type="domain" description="RNase H type-1" evidence="1">
    <location>
        <begin position="1"/>
        <end position="115"/>
    </location>
</feature>
<accession>A0A8K0MSU5</accession>
<organism evidence="2 3">
    <name type="scientific">Rhamnella rubrinervis</name>
    <dbReference type="NCBI Taxonomy" id="2594499"/>
    <lineage>
        <taxon>Eukaryota</taxon>
        <taxon>Viridiplantae</taxon>
        <taxon>Streptophyta</taxon>
        <taxon>Embryophyta</taxon>
        <taxon>Tracheophyta</taxon>
        <taxon>Spermatophyta</taxon>
        <taxon>Magnoliopsida</taxon>
        <taxon>eudicotyledons</taxon>
        <taxon>Gunneridae</taxon>
        <taxon>Pentapetalae</taxon>
        <taxon>rosids</taxon>
        <taxon>fabids</taxon>
        <taxon>Rosales</taxon>
        <taxon>Rhamnaceae</taxon>
        <taxon>rhamnoid group</taxon>
        <taxon>Rhamneae</taxon>
        <taxon>Rhamnella</taxon>
    </lineage>
</organism>
<dbReference type="Pfam" id="PF13456">
    <property type="entry name" value="RVT_3"/>
    <property type="match status" value="1"/>
</dbReference>
<gene>
    <name evidence="2" type="ORF">FNV43_RR01307</name>
</gene>
<dbReference type="PANTHER" id="PTHR47723">
    <property type="entry name" value="OS05G0353850 PROTEIN"/>
    <property type="match status" value="1"/>
</dbReference>
<dbReference type="InterPro" id="IPR053151">
    <property type="entry name" value="RNase_H-like"/>
</dbReference>
<dbReference type="PANTHER" id="PTHR47723:SF19">
    <property type="entry name" value="POLYNUCLEOTIDYL TRANSFERASE, RIBONUCLEASE H-LIKE SUPERFAMILY PROTEIN"/>
    <property type="match status" value="1"/>
</dbReference>
<evidence type="ECO:0000313" key="3">
    <source>
        <dbReference type="Proteomes" id="UP000796880"/>
    </source>
</evidence>
<dbReference type="OrthoDB" id="1436421at2759"/>
<dbReference type="SUPFAM" id="SSF53098">
    <property type="entry name" value="Ribonuclease H-like"/>
    <property type="match status" value="1"/>
</dbReference>
<protein>
    <recommendedName>
        <fullName evidence="1">RNase H type-1 domain-containing protein</fullName>
    </recommendedName>
</protein>
<dbReference type="Proteomes" id="UP000796880">
    <property type="component" value="Unassembled WGS sequence"/>
</dbReference>
<dbReference type="EMBL" id="VOIH02000001">
    <property type="protein sequence ID" value="KAF3456653.1"/>
    <property type="molecule type" value="Genomic_DNA"/>
</dbReference>
<dbReference type="InterPro" id="IPR012337">
    <property type="entry name" value="RNaseH-like_sf"/>
</dbReference>
<dbReference type="GO" id="GO:0003676">
    <property type="term" value="F:nucleic acid binding"/>
    <property type="evidence" value="ECO:0007669"/>
    <property type="project" value="InterPro"/>
</dbReference>
<dbReference type="InterPro" id="IPR036397">
    <property type="entry name" value="RNaseH_sf"/>
</dbReference>
<dbReference type="GO" id="GO:0004523">
    <property type="term" value="F:RNA-DNA hybrid ribonuclease activity"/>
    <property type="evidence" value="ECO:0007669"/>
    <property type="project" value="InterPro"/>
</dbReference>
<dbReference type="AlphaFoldDB" id="A0A8K0MSU5"/>
<name>A0A8K0MSU5_9ROSA</name>
<dbReference type="InterPro" id="IPR002156">
    <property type="entry name" value="RNaseH_domain"/>
</dbReference>
<reference evidence="2" key="1">
    <citation type="submission" date="2020-03" db="EMBL/GenBank/DDBJ databases">
        <title>A high-quality chromosome-level genome assembly of a woody plant with both climbing and erect habits, Rhamnella rubrinervis.</title>
        <authorList>
            <person name="Lu Z."/>
            <person name="Yang Y."/>
            <person name="Zhu X."/>
            <person name="Sun Y."/>
        </authorList>
    </citation>
    <scope>NUCLEOTIDE SEQUENCE</scope>
    <source>
        <strain evidence="2">BYM</strain>
        <tissue evidence="2">Leaf</tissue>
    </source>
</reference>
<sequence>MVVRNDVGKLIWLSSSLLSCRSALEAELEALRWASELAEHRNWRNIIWEVDASEVAKVVCSTEEPTKVVCSTEEPTNWFTYHKILELRKRFNRADWSLRWLSRISNGVADSAAKFTLSFNCRLSVDEFNLETLPFGILDLLSVEQTAAL</sequence>
<proteinExistence type="predicted"/>
<comment type="caution">
    <text evidence="2">The sequence shown here is derived from an EMBL/GenBank/DDBJ whole genome shotgun (WGS) entry which is preliminary data.</text>
</comment>